<sequence length="103" mass="11695">MLAPAPLNKDLAPSFFTICWNASKELLYFTASPEVIIILLLTVSIGYDARPAPLVMSHPRAKLAKKLSYNPYKGNCIRLHYIKVSRTFFGCINIKYLMNNFII</sequence>
<organism evidence="1 2">
    <name type="scientific">Vigna mungo</name>
    <name type="common">Black gram</name>
    <name type="synonym">Phaseolus mungo</name>
    <dbReference type="NCBI Taxonomy" id="3915"/>
    <lineage>
        <taxon>Eukaryota</taxon>
        <taxon>Viridiplantae</taxon>
        <taxon>Streptophyta</taxon>
        <taxon>Embryophyta</taxon>
        <taxon>Tracheophyta</taxon>
        <taxon>Spermatophyta</taxon>
        <taxon>Magnoliopsida</taxon>
        <taxon>eudicotyledons</taxon>
        <taxon>Gunneridae</taxon>
        <taxon>Pentapetalae</taxon>
        <taxon>rosids</taxon>
        <taxon>fabids</taxon>
        <taxon>Fabales</taxon>
        <taxon>Fabaceae</taxon>
        <taxon>Papilionoideae</taxon>
        <taxon>50 kb inversion clade</taxon>
        <taxon>NPAAA clade</taxon>
        <taxon>indigoferoid/millettioid clade</taxon>
        <taxon>Phaseoleae</taxon>
        <taxon>Vigna</taxon>
    </lineage>
</organism>
<protein>
    <submittedName>
        <fullName evidence="1">Uncharacterized protein</fullName>
    </submittedName>
</protein>
<proteinExistence type="predicted"/>
<evidence type="ECO:0000313" key="2">
    <source>
        <dbReference type="Proteomes" id="UP001374535"/>
    </source>
</evidence>
<dbReference type="EMBL" id="CP144693">
    <property type="protein sequence ID" value="WVY99888.1"/>
    <property type="molecule type" value="Genomic_DNA"/>
</dbReference>
<dbReference type="AlphaFoldDB" id="A0AAQ3RLN7"/>
<gene>
    <name evidence="1" type="ORF">V8G54_025958</name>
</gene>
<evidence type="ECO:0000313" key="1">
    <source>
        <dbReference type="EMBL" id="WVY99888.1"/>
    </source>
</evidence>
<dbReference type="Proteomes" id="UP001374535">
    <property type="component" value="Chromosome 8"/>
</dbReference>
<name>A0AAQ3RLN7_VIGMU</name>
<accession>A0AAQ3RLN7</accession>
<keyword evidence="2" id="KW-1185">Reference proteome</keyword>
<reference evidence="1 2" key="1">
    <citation type="journal article" date="2023" name="Life. Sci Alliance">
        <title>Evolutionary insights into 3D genome organization and epigenetic landscape of Vigna mungo.</title>
        <authorList>
            <person name="Junaid A."/>
            <person name="Singh B."/>
            <person name="Bhatia S."/>
        </authorList>
    </citation>
    <scope>NUCLEOTIDE SEQUENCE [LARGE SCALE GENOMIC DNA]</scope>
    <source>
        <strain evidence="1">Urdbean</strain>
    </source>
</reference>